<keyword evidence="5 6" id="KW-0472">Membrane</keyword>
<gene>
    <name evidence="7" type="ORF">MKW98_002993</name>
</gene>
<dbReference type="Pfam" id="PF03348">
    <property type="entry name" value="Serinc"/>
    <property type="match status" value="1"/>
</dbReference>
<name>A0AAD4THH8_9MAGN</name>
<evidence type="ECO:0000256" key="6">
    <source>
        <dbReference type="SAM" id="Phobius"/>
    </source>
</evidence>
<dbReference type="GO" id="GO:0016020">
    <property type="term" value="C:membrane"/>
    <property type="evidence" value="ECO:0007669"/>
    <property type="project" value="UniProtKB-SubCell"/>
</dbReference>
<evidence type="ECO:0000256" key="3">
    <source>
        <dbReference type="ARBA" id="ARBA00022692"/>
    </source>
</evidence>
<evidence type="ECO:0000256" key="2">
    <source>
        <dbReference type="ARBA" id="ARBA00006665"/>
    </source>
</evidence>
<protein>
    <submittedName>
        <fullName evidence="7">Uncharacterized protein</fullName>
    </submittedName>
</protein>
<dbReference type="AlphaFoldDB" id="A0AAD4THH8"/>
<accession>A0AAD4THH8</accession>
<dbReference type="InterPro" id="IPR005016">
    <property type="entry name" value="TDE1/TMS"/>
</dbReference>
<comment type="caution">
    <text evidence="7">The sequence shown here is derived from an EMBL/GenBank/DDBJ whole genome shotgun (WGS) entry which is preliminary data.</text>
</comment>
<evidence type="ECO:0000256" key="1">
    <source>
        <dbReference type="ARBA" id="ARBA00004141"/>
    </source>
</evidence>
<comment type="subcellular location">
    <subcellularLocation>
        <location evidence="1">Membrane</location>
        <topology evidence="1">Multi-pass membrane protein</topology>
    </subcellularLocation>
</comment>
<dbReference type="Proteomes" id="UP001202328">
    <property type="component" value="Unassembled WGS sequence"/>
</dbReference>
<evidence type="ECO:0000313" key="7">
    <source>
        <dbReference type="EMBL" id="KAI3960494.1"/>
    </source>
</evidence>
<evidence type="ECO:0000256" key="5">
    <source>
        <dbReference type="ARBA" id="ARBA00023136"/>
    </source>
</evidence>
<evidence type="ECO:0000313" key="8">
    <source>
        <dbReference type="Proteomes" id="UP001202328"/>
    </source>
</evidence>
<keyword evidence="4 6" id="KW-1133">Transmembrane helix</keyword>
<comment type="similarity">
    <text evidence="2">Belongs to the TDE1 family.</text>
</comment>
<feature type="transmembrane region" description="Helical" evidence="6">
    <location>
        <begin position="16"/>
        <end position="34"/>
    </location>
</feature>
<sequence length="127" mass="14110">MIGVKDPRDRLHHGGWMVKVVSWCLTVNFMFFLPNGYHQLLWYIALFVVSLSATRSESAVSKLLQKNTTLGSMSPVIGTQNQAAGAGQSILITSHGLAWVQFVLFAKDTCRPHGMALMKHHHSAYTL</sequence>
<keyword evidence="3 6" id="KW-0812">Transmembrane</keyword>
<reference evidence="7" key="1">
    <citation type="submission" date="2022-04" db="EMBL/GenBank/DDBJ databases">
        <title>A functionally conserved STORR gene fusion in Papaver species that diverged 16.8 million years ago.</title>
        <authorList>
            <person name="Catania T."/>
        </authorList>
    </citation>
    <scope>NUCLEOTIDE SEQUENCE</scope>
    <source>
        <strain evidence="7">S-188037</strain>
    </source>
</reference>
<proteinExistence type="inferred from homology"/>
<evidence type="ECO:0000256" key="4">
    <source>
        <dbReference type="ARBA" id="ARBA00022989"/>
    </source>
</evidence>
<organism evidence="7 8">
    <name type="scientific">Papaver atlanticum</name>
    <dbReference type="NCBI Taxonomy" id="357466"/>
    <lineage>
        <taxon>Eukaryota</taxon>
        <taxon>Viridiplantae</taxon>
        <taxon>Streptophyta</taxon>
        <taxon>Embryophyta</taxon>
        <taxon>Tracheophyta</taxon>
        <taxon>Spermatophyta</taxon>
        <taxon>Magnoliopsida</taxon>
        <taxon>Ranunculales</taxon>
        <taxon>Papaveraceae</taxon>
        <taxon>Papaveroideae</taxon>
        <taxon>Papaver</taxon>
    </lineage>
</organism>
<keyword evidence="8" id="KW-1185">Reference proteome</keyword>
<dbReference type="EMBL" id="JAJJMB010000931">
    <property type="protein sequence ID" value="KAI3960494.1"/>
    <property type="molecule type" value="Genomic_DNA"/>
</dbReference>